<sequence length="267" mass="30184">MKRIISRVLVLCGVAVFLPGDIVAEELRVVASGSFPPYVYTDDRGELTGITTEFVRAVLERARIPEKITQYPVSRAMHLVREEPRVMIMTVFRTPEREEAFHWIAPSSPPITSVLFSLARRDDIRLETLDDARPYRVGVVRGNNLHELLLARGFSEPAQLDSVVRNDQNISKLFHDRIDLMAGREMPTAVEIQDLGLSWEEITPVLTLDSDVVWMACSPDTPEDMVLRLRTAARELHQEGVLEEIHRRYLFGLGMIAAAGFPLPTPE</sequence>
<comment type="caution">
    <text evidence="2">The sequence shown here is derived from an EMBL/GenBank/DDBJ whole genome shotgun (WGS) entry which is preliminary data.</text>
</comment>
<evidence type="ECO:0000313" key="2">
    <source>
        <dbReference type="EMBL" id="POQ99176.1"/>
    </source>
</evidence>
<dbReference type="AlphaFoldDB" id="A0A2S4JI17"/>
<feature type="domain" description="Solute-binding protein family 3/N-terminal" evidence="1">
    <location>
        <begin position="26"/>
        <end position="253"/>
    </location>
</feature>
<reference evidence="3" key="1">
    <citation type="submission" date="2015-12" db="EMBL/GenBank/DDBJ databases">
        <authorList>
            <person name="Lodha T.D."/>
            <person name="Chintalapati S."/>
            <person name="Chintalapati V.R."/>
            <person name="Sravanthi T."/>
        </authorList>
    </citation>
    <scope>NUCLEOTIDE SEQUENCE [LARGE SCALE GENOMIC DNA]</scope>
    <source>
        <strain evidence="3">JC133</strain>
    </source>
</reference>
<dbReference type="SUPFAM" id="SSF53850">
    <property type="entry name" value="Periplasmic binding protein-like II"/>
    <property type="match status" value="1"/>
</dbReference>
<dbReference type="RefSeq" id="WP_181015564.1">
    <property type="nucleotide sequence ID" value="NZ_LPWH01000110.1"/>
</dbReference>
<dbReference type="EMBL" id="LPWH01000110">
    <property type="protein sequence ID" value="POQ99176.1"/>
    <property type="molecule type" value="Genomic_DNA"/>
</dbReference>
<proteinExistence type="predicted"/>
<organism evidence="2 3">
    <name type="scientific">Alkalispirochaeta sphaeroplastigenens</name>
    <dbReference type="NCBI Taxonomy" id="1187066"/>
    <lineage>
        <taxon>Bacteria</taxon>
        <taxon>Pseudomonadati</taxon>
        <taxon>Spirochaetota</taxon>
        <taxon>Spirochaetia</taxon>
        <taxon>Spirochaetales</taxon>
        <taxon>Spirochaetaceae</taxon>
        <taxon>Alkalispirochaeta</taxon>
    </lineage>
</organism>
<evidence type="ECO:0000313" key="3">
    <source>
        <dbReference type="Proteomes" id="UP000237350"/>
    </source>
</evidence>
<dbReference type="SMART" id="SM00062">
    <property type="entry name" value="PBPb"/>
    <property type="match status" value="1"/>
</dbReference>
<dbReference type="PANTHER" id="PTHR38834:SF3">
    <property type="entry name" value="SOLUTE-BINDING PROTEIN FAMILY 3_N-TERMINAL DOMAIN-CONTAINING PROTEIN"/>
    <property type="match status" value="1"/>
</dbReference>
<dbReference type="InterPro" id="IPR001638">
    <property type="entry name" value="Solute-binding_3/MltF_N"/>
</dbReference>
<dbReference type="Pfam" id="PF00497">
    <property type="entry name" value="SBP_bac_3"/>
    <property type="match status" value="1"/>
</dbReference>
<keyword evidence="3" id="KW-1185">Reference proteome</keyword>
<protein>
    <recommendedName>
        <fullName evidence="1">Solute-binding protein family 3/N-terminal domain-containing protein</fullName>
    </recommendedName>
</protein>
<dbReference type="PANTHER" id="PTHR38834">
    <property type="entry name" value="PERIPLASMIC SUBSTRATE BINDING PROTEIN FAMILY 3"/>
    <property type="match status" value="1"/>
</dbReference>
<evidence type="ECO:0000259" key="1">
    <source>
        <dbReference type="SMART" id="SM00062"/>
    </source>
</evidence>
<dbReference type="Gene3D" id="3.40.190.10">
    <property type="entry name" value="Periplasmic binding protein-like II"/>
    <property type="match status" value="2"/>
</dbReference>
<name>A0A2S4JI17_9SPIO</name>
<dbReference type="Proteomes" id="UP000237350">
    <property type="component" value="Unassembled WGS sequence"/>
</dbReference>
<accession>A0A2S4JI17</accession>
<gene>
    <name evidence="2" type="ORF">AU468_10505</name>
</gene>